<evidence type="ECO:0000256" key="1">
    <source>
        <dbReference type="SAM" id="MobiDB-lite"/>
    </source>
</evidence>
<keyword evidence="3" id="KW-1185">Reference proteome</keyword>
<sequence length="277" mass="28824">MCSAWPRLRKASGPAPFLSCRLTAQSCGLMTLSAPAGPSLWVRAPIGSSAAGVQLCLCAYLRGRIFSVSPMRHQASLCRSPQAGSTFVSAGPQASPPQPQGPPSTSAAVSQPSPCRRRLFGSCSAAGWQAHPLSPTGSRSHSLALLLLPDLTATYHGQAPLLSRRGPGHHLPSLRGPPNAIAADSWLSPCGHATLGAARPQAAWLTLRRPLAPQPLPSPFPDSQSSLPPRGPCFSCPQGPTGGGGCRRQRERHQAPTHPSAILGASPSWICFKGSLT</sequence>
<accession>A0AAV7VAY9</accession>
<feature type="region of interest" description="Disordered" evidence="1">
    <location>
        <begin position="87"/>
        <end position="113"/>
    </location>
</feature>
<comment type="caution">
    <text evidence="2">The sequence shown here is derived from an EMBL/GenBank/DDBJ whole genome shotgun (WGS) entry which is preliminary data.</text>
</comment>
<proteinExistence type="predicted"/>
<dbReference type="AlphaFoldDB" id="A0AAV7VAY9"/>
<dbReference type="Proteomes" id="UP001066276">
    <property type="component" value="Chromosome 2_1"/>
</dbReference>
<dbReference type="EMBL" id="JANPWB010000003">
    <property type="protein sequence ID" value="KAJ1197576.1"/>
    <property type="molecule type" value="Genomic_DNA"/>
</dbReference>
<evidence type="ECO:0000313" key="3">
    <source>
        <dbReference type="Proteomes" id="UP001066276"/>
    </source>
</evidence>
<organism evidence="2 3">
    <name type="scientific">Pleurodeles waltl</name>
    <name type="common">Iberian ribbed newt</name>
    <dbReference type="NCBI Taxonomy" id="8319"/>
    <lineage>
        <taxon>Eukaryota</taxon>
        <taxon>Metazoa</taxon>
        <taxon>Chordata</taxon>
        <taxon>Craniata</taxon>
        <taxon>Vertebrata</taxon>
        <taxon>Euteleostomi</taxon>
        <taxon>Amphibia</taxon>
        <taxon>Batrachia</taxon>
        <taxon>Caudata</taxon>
        <taxon>Salamandroidea</taxon>
        <taxon>Salamandridae</taxon>
        <taxon>Pleurodelinae</taxon>
        <taxon>Pleurodeles</taxon>
    </lineage>
</organism>
<evidence type="ECO:0000313" key="2">
    <source>
        <dbReference type="EMBL" id="KAJ1197576.1"/>
    </source>
</evidence>
<name>A0AAV7VAY9_PLEWA</name>
<protein>
    <submittedName>
        <fullName evidence="2">Uncharacterized protein</fullName>
    </submittedName>
</protein>
<gene>
    <name evidence="2" type="ORF">NDU88_001433</name>
</gene>
<reference evidence="2" key="1">
    <citation type="journal article" date="2022" name="bioRxiv">
        <title>Sequencing and chromosome-scale assembly of the giantPleurodeles waltlgenome.</title>
        <authorList>
            <person name="Brown T."/>
            <person name="Elewa A."/>
            <person name="Iarovenko S."/>
            <person name="Subramanian E."/>
            <person name="Araus A.J."/>
            <person name="Petzold A."/>
            <person name="Susuki M."/>
            <person name="Suzuki K.-i.T."/>
            <person name="Hayashi T."/>
            <person name="Toyoda A."/>
            <person name="Oliveira C."/>
            <person name="Osipova E."/>
            <person name="Leigh N.D."/>
            <person name="Simon A."/>
            <person name="Yun M.H."/>
        </authorList>
    </citation>
    <scope>NUCLEOTIDE SEQUENCE</scope>
    <source>
        <strain evidence="2">20211129_DDA</strain>
        <tissue evidence="2">Liver</tissue>
    </source>
</reference>